<dbReference type="AlphaFoldDB" id="Q5NWQ4"/>
<dbReference type="Proteomes" id="UP000006552">
    <property type="component" value="Plasmid 1"/>
</dbReference>
<sequence>MSEMDRATVPGHVELVREIAKLLTSRVEAAMQHTFRLELADAASGKPFAPEQRREHLMILFAEIIKGMGADRFSETPVELLDQFAVMSVIKNHDTGGLLRSLVNSFLIAYSTPETADRAYLALMQLEALRVEVGEARKAVSANVLMH</sequence>
<dbReference type="RefSeq" id="WP_011254669.1">
    <property type="nucleotide sequence ID" value="NC_006823.1"/>
</dbReference>
<organism evidence="1 2">
    <name type="scientific">Aromatoleum aromaticum (strain DSM 19018 / LMG 30748 / EbN1)</name>
    <name type="common">Azoarcus sp. (strain EbN1)</name>
    <dbReference type="NCBI Taxonomy" id="76114"/>
    <lineage>
        <taxon>Bacteria</taxon>
        <taxon>Pseudomonadati</taxon>
        <taxon>Pseudomonadota</taxon>
        <taxon>Betaproteobacteria</taxon>
        <taxon>Rhodocyclales</taxon>
        <taxon>Rhodocyclaceae</taxon>
        <taxon>Aromatoleum</taxon>
    </lineage>
</organism>
<accession>Q5NWQ4</accession>
<name>Q5NWQ4_AROAE</name>
<dbReference type="HOGENOM" id="CLU_1764206_0_0_4"/>
<proteinExistence type="predicted"/>
<gene>
    <name evidence="1" type="ORF">p1B349</name>
</gene>
<keyword evidence="1" id="KW-0614">Plasmid</keyword>
<geneLocation type="plasmid" evidence="2">
    <name>pAzo1</name>
</geneLocation>
<dbReference type="EMBL" id="CR555307">
    <property type="protein sequence ID" value="CAI10510.1"/>
    <property type="molecule type" value="Genomic_DNA"/>
</dbReference>
<reference evidence="1 2" key="1">
    <citation type="journal article" date="2005" name="Arch. Microbiol.">
        <title>The genome sequence of an anaerobic aromatic-degrading denitrifying bacterium, strain EbN1.</title>
        <authorList>
            <person name="Rabus R."/>
            <person name="Kube M."/>
            <person name="Heider J."/>
            <person name="Beck A."/>
            <person name="Heitmann K."/>
            <person name="Widdel F."/>
            <person name="Reinhardt R."/>
        </authorList>
    </citation>
    <scope>NUCLEOTIDE SEQUENCE [LARGE SCALE GENOMIC DNA]</scope>
    <source>
        <strain evidence="1 2">EbN1</strain>
        <plasmid evidence="2">Plasmid pAzo1</plasmid>
    </source>
</reference>
<evidence type="ECO:0000313" key="1">
    <source>
        <dbReference type="EMBL" id="CAI10510.1"/>
    </source>
</evidence>
<keyword evidence="2" id="KW-1185">Reference proteome</keyword>
<dbReference type="KEGG" id="eba:p1B349"/>
<evidence type="ECO:0000313" key="2">
    <source>
        <dbReference type="Proteomes" id="UP000006552"/>
    </source>
</evidence>
<protein>
    <submittedName>
        <fullName evidence="1">Uncharacterized protein</fullName>
    </submittedName>
</protein>